<protein>
    <submittedName>
        <fullName evidence="5">Pimeloyl-ACP methyl ester carboxylesterase</fullName>
    </submittedName>
</protein>
<dbReference type="Proteomes" id="UP000198984">
    <property type="component" value="Unassembled WGS sequence"/>
</dbReference>
<dbReference type="OrthoDB" id="9796770at2"/>
<comment type="similarity">
    <text evidence="1">Belongs to the peptidase S33 family.</text>
</comment>
<proteinExistence type="inferred from homology"/>
<dbReference type="AlphaFoldDB" id="A0A1H7Q668"/>
<dbReference type="InterPro" id="IPR000073">
    <property type="entry name" value="AB_hydrolase_1"/>
</dbReference>
<dbReference type="InterPro" id="IPR050471">
    <property type="entry name" value="AB_hydrolase"/>
</dbReference>
<evidence type="ECO:0000313" key="6">
    <source>
        <dbReference type="Proteomes" id="UP000198984"/>
    </source>
</evidence>
<keyword evidence="3" id="KW-0732">Signal</keyword>
<evidence type="ECO:0000313" key="5">
    <source>
        <dbReference type="EMBL" id="SEL43482.1"/>
    </source>
</evidence>
<evidence type="ECO:0000256" key="2">
    <source>
        <dbReference type="ARBA" id="ARBA00022801"/>
    </source>
</evidence>
<dbReference type="SUPFAM" id="SSF53474">
    <property type="entry name" value="alpha/beta-Hydrolases"/>
    <property type="match status" value="1"/>
</dbReference>
<evidence type="ECO:0000259" key="4">
    <source>
        <dbReference type="Pfam" id="PF00561"/>
    </source>
</evidence>
<dbReference type="RefSeq" id="WP_089909200.1">
    <property type="nucleotide sequence ID" value="NZ_FOBB01000002.1"/>
</dbReference>
<feature type="chain" id="PRO_5011457252" evidence="3">
    <location>
        <begin position="20"/>
        <end position="305"/>
    </location>
</feature>
<dbReference type="Pfam" id="PF00561">
    <property type="entry name" value="Abhydrolase_1"/>
    <property type="match status" value="1"/>
</dbReference>
<gene>
    <name evidence="5" type="ORF">SAMN04488505_102264</name>
</gene>
<dbReference type="PRINTS" id="PR00793">
    <property type="entry name" value="PROAMNOPTASE"/>
</dbReference>
<dbReference type="GO" id="GO:0006508">
    <property type="term" value="P:proteolysis"/>
    <property type="evidence" value="ECO:0007669"/>
    <property type="project" value="InterPro"/>
</dbReference>
<dbReference type="InterPro" id="IPR029058">
    <property type="entry name" value="AB_hydrolase_fold"/>
</dbReference>
<evidence type="ECO:0000256" key="3">
    <source>
        <dbReference type="SAM" id="SignalP"/>
    </source>
</evidence>
<organism evidence="5 6">
    <name type="scientific">Chitinophaga rupis</name>
    <dbReference type="NCBI Taxonomy" id="573321"/>
    <lineage>
        <taxon>Bacteria</taxon>
        <taxon>Pseudomonadati</taxon>
        <taxon>Bacteroidota</taxon>
        <taxon>Chitinophagia</taxon>
        <taxon>Chitinophagales</taxon>
        <taxon>Chitinophagaceae</taxon>
        <taxon>Chitinophaga</taxon>
    </lineage>
</organism>
<dbReference type="Gene3D" id="3.40.50.1820">
    <property type="entry name" value="alpha/beta hydrolase"/>
    <property type="match status" value="1"/>
</dbReference>
<dbReference type="PANTHER" id="PTHR43433:SF5">
    <property type="entry name" value="AB HYDROLASE-1 DOMAIN-CONTAINING PROTEIN"/>
    <property type="match status" value="1"/>
</dbReference>
<dbReference type="PRINTS" id="PR00111">
    <property type="entry name" value="ABHYDROLASE"/>
</dbReference>
<keyword evidence="2" id="KW-0378">Hydrolase</keyword>
<accession>A0A1H7Q668</accession>
<dbReference type="GO" id="GO:0008233">
    <property type="term" value="F:peptidase activity"/>
    <property type="evidence" value="ECO:0007669"/>
    <property type="project" value="InterPro"/>
</dbReference>
<evidence type="ECO:0000256" key="1">
    <source>
        <dbReference type="ARBA" id="ARBA00010088"/>
    </source>
</evidence>
<reference evidence="5" key="1">
    <citation type="submission" date="2016-10" db="EMBL/GenBank/DDBJ databases">
        <authorList>
            <person name="de Groot N.N."/>
        </authorList>
    </citation>
    <scope>NUCLEOTIDE SEQUENCE [LARGE SCALE GENOMIC DNA]</scope>
    <source>
        <strain evidence="5">DSM 21039</strain>
    </source>
</reference>
<dbReference type="InterPro" id="IPR002410">
    <property type="entry name" value="Peptidase_S33"/>
</dbReference>
<feature type="domain" description="AB hydrolase-1" evidence="4">
    <location>
        <begin position="42"/>
        <end position="288"/>
    </location>
</feature>
<dbReference type="EMBL" id="FOBB01000002">
    <property type="protein sequence ID" value="SEL43482.1"/>
    <property type="molecule type" value="Genomic_DNA"/>
</dbReference>
<name>A0A1H7Q668_9BACT</name>
<dbReference type="PANTHER" id="PTHR43433">
    <property type="entry name" value="HYDROLASE, ALPHA/BETA FOLD FAMILY PROTEIN"/>
    <property type="match status" value="1"/>
</dbReference>
<feature type="signal peptide" evidence="3">
    <location>
        <begin position="1"/>
        <end position="19"/>
    </location>
</feature>
<keyword evidence="6" id="KW-1185">Reference proteome</keyword>
<sequence>MKTVLLLLTILLLAHPLHAQQMDSLQYAQGYLYYHTYGTGAPVIILSGGPGNSYLQQEEVAIALGTSYKSILLEQRGTGRSIPTPFDSTTITLQAEVEDVKRLLDHLHIQQGIIYGHSWGAMLAMCFAAAHPERVRTLVLANPGYYKISEENFAVHVANLRVRLGVADLQLLDTLTKKMTDGRASAADSVELDKLGRLSYIYNKSMLDSLLKKINAGKPNIKMRQLLIRDLFRVHYDVSKTLPRYKGPVHVIAGRQDALAFYTYDLKIIRPSIQLHWIQESGHFPMFEQAKPFYDTLFTVLKTVR</sequence>
<dbReference type="STRING" id="573321.SAMN04488505_102264"/>